<sequence length="43" mass="5013">MDQPAIGGNLFFFFFFFVNSVLLKPSVDSCRWLTPHFWSSVVQ</sequence>
<dbReference type="EMBL" id="DUZY01000004">
    <property type="protein sequence ID" value="DAD34949.1"/>
    <property type="molecule type" value="Genomic_DNA"/>
</dbReference>
<feature type="transmembrane region" description="Helical" evidence="1">
    <location>
        <begin position="6"/>
        <end position="23"/>
    </location>
</feature>
<dbReference type="Proteomes" id="UP000607653">
    <property type="component" value="Unassembled WGS sequence"/>
</dbReference>
<keyword evidence="1" id="KW-0812">Transmembrane</keyword>
<reference evidence="2 3" key="1">
    <citation type="journal article" date="2020" name="Mol. Biol. Evol.">
        <title>Distinct Expression and Methylation Patterns for Genes with Different Fates following a Single Whole-Genome Duplication in Flowering Plants.</title>
        <authorList>
            <person name="Shi T."/>
            <person name="Rahmani R.S."/>
            <person name="Gugger P.F."/>
            <person name="Wang M."/>
            <person name="Li H."/>
            <person name="Zhang Y."/>
            <person name="Li Z."/>
            <person name="Wang Q."/>
            <person name="Van de Peer Y."/>
            <person name="Marchal K."/>
            <person name="Chen J."/>
        </authorList>
    </citation>
    <scope>NUCLEOTIDE SEQUENCE [LARGE SCALE GENOMIC DNA]</scope>
    <source>
        <tissue evidence="2">Leaf</tissue>
    </source>
</reference>
<proteinExistence type="predicted"/>
<gene>
    <name evidence="2" type="ORF">HUJ06_005589</name>
</gene>
<name>A0A822YU53_NELNU</name>
<keyword evidence="3" id="KW-1185">Reference proteome</keyword>
<comment type="caution">
    <text evidence="2">The sequence shown here is derived from an EMBL/GenBank/DDBJ whole genome shotgun (WGS) entry which is preliminary data.</text>
</comment>
<keyword evidence="1" id="KW-0472">Membrane</keyword>
<protein>
    <submittedName>
        <fullName evidence="2">Uncharacterized protein</fullName>
    </submittedName>
</protein>
<dbReference type="AlphaFoldDB" id="A0A822YU53"/>
<accession>A0A822YU53</accession>
<evidence type="ECO:0000313" key="3">
    <source>
        <dbReference type="Proteomes" id="UP000607653"/>
    </source>
</evidence>
<keyword evidence="1" id="KW-1133">Transmembrane helix</keyword>
<organism evidence="2 3">
    <name type="scientific">Nelumbo nucifera</name>
    <name type="common">Sacred lotus</name>
    <dbReference type="NCBI Taxonomy" id="4432"/>
    <lineage>
        <taxon>Eukaryota</taxon>
        <taxon>Viridiplantae</taxon>
        <taxon>Streptophyta</taxon>
        <taxon>Embryophyta</taxon>
        <taxon>Tracheophyta</taxon>
        <taxon>Spermatophyta</taxon>
        <taxon>Magnoliopsida</taxon>
        <taxon>Proteales</taxon>
        <taxon>Nelumbonaceae</taxon>
        <taxon>Nelumbo</taxon>
    </lineage>
</organism>
<evidence type="ECO:0000313" key="2">
    <source>
        <dbReference type="EMBL" id="DAD34949.1"/>
    </source>
</evidence>
<evidence type="ECO:0000256" key="1">
    <source>
        <dbReference type="SAM" id="Phobius"/>
    </source>
</evidence>